<keyword evidence="2" id="KW-1185">Reference proteome</keyword>
<comment type="caution">
    <text evidence="1">The sequence shown here is derived from an EMBL/GenBank/DDBJ whole genome shotgun (WGS) entry which is preliminary data.</text>
</comment>
<reference evidence="1 2" key="1">
    <citation type="journal article" date="2023" name="Arcadia Sci">
        <title>De novo assembly of a long-read Amblyomma americanum tick genome.</title>
        <authorList>
            <person name="Chou S."/>
            <person name="Poskanzer K.E."/>
            <person name="Rollins M."/>
            <person name="Thuy-Boun P.S."/>
        </authorList>
    </citation>
    <scope>NUCLEOTIDE SEQUENCE [LARGE SCALE GENOMIC DNA]</scope>
    <source>
        <strain evidence="1">F_SG_1</strain>
        <tissue evidence="1">Salivary glands</tissue>
    </source>
</reference>
<organism evidence="1 2">
    <name type="scientific">Amblyomma americanum</name>
    <name type="common">Lone star tick</name>
    <dbReference type="NCBI Taxonomy" id="6943"/>
    <lineage>
        <taxon>Eukaryota</taxon>
        <taxon>Metazoa</taxon>
        <taxon>Ecdysozoa</taxon>
        <taxon>Arthropoda</taxon>
        <taxon>Chelicerata</taxon>
        <taxon>Arachnida</taxon>
        <taxon>Acari</taxon>
        <taxon>Parasitiformes</taxon>
        <taxon>Ixodida</taxon>
        <taxon>Ixodoidea</taxon>
        <taxon>Ixodidae</taxon>
        <taxon>Amblyomminae</taxon>
        <taxon>Amblyomma</taxon>
    </lineage>
</organism>
<evidence type="ECO:0000313" key="2">
    <source>
        <dbReference type="Proteomes" id="UP001321473"/>
    </source>
</evidence>
<gene>
    <name evidence="1" type="ORF">V5799_019721</name>
</gene>
<dbReference type="AlphaFoldDB" id="A0AAQ4EWJ6"/>
<name>A0AAQ4EWJ6_AMBAM</name>
<evidence type="ECO:0000313" key="1">
    <source>
        <dbReference type="EMBL" id="KAK8778938.1"/>
    </source>
</evidence>
<proteinExistence type="predicted"/>
<protein>
    <submittedName>
        <fullName evidence="1">Uncharacterized protein</fullName>
    </submittedName>
</protein>
<accession>A0AAQ4EWJ6</accession>
<dbReference type="Proteomes" id="UP001321473">
    <property type="component" value="Unassembled WGS sequence"/>
</dbReference>
<dbReference type="EMBL" id="JARKHS020010274">
    <property type="protein sequence ID" value="KAK8778938.1"/>
    <property type="molecule type" value="Genomic_DNA"/>
</dbReference>
<sequence length="111" mass="11804">MLFVLQSQHHLDSRCSPRSGMIPAGKVCNEGIFELAMEPLDHSIGAGVVCGGTAVLGEEQMPGGEEDTLQPPVTVRCDYAMASQARNPCKGESLCKSFRSDVGMSGNSIIY</sequence>